<dbReference type="AlphaFoldDB" id="A0AAE3XNU9"/>
<organism evidence="2 3">
    <name type="scientific">Aureibacter tunicatorum</name>
    <dbReference type="NCBI Taxonomy" id="866807"/>
    <lineage>
        <taxon>Bacteria</taxon>
        <taxon>Pseudomonadati</taxon>
        <taxon>Bacteroidota</taxon>
        <taxon>Cytophagia</taxon>
        <taxon>Cytophagales</taxon>
        <taxon>Persicobacteraceae</taxon>
        <taxon>Aureibacter</taxon>
    </lineage>
</organism>
<evidence type="ECO:0000313" key="3">
    <source>
        <dbReference type="Proteomes" id="UP001185092"/>
    </source>
</evidence>
<dbReference type="Proteomes" id="UP001185092">
    <property type="component" value="Unassembled WGS sequence"/>
</dbReference>
<dbReference type="PROSITE" id="PS51257">
    <property type="entry name" value="PROKAR_LIPOPROTEIN"/>
    <property type="match status" value="1"/>
</dbReference>
<name>A0AAE3XNU9_9BACT</name>
<sequence>MKKVLILAVFFGFGMASCAQYTCPTYTKKDVKQEKELKVKNNDKEALV</sequence>
<evidence type="ECO:0000256" key="1">
    <source>
        <dbReference type="SAM" id="SignalP"/>
    </source>
</evidence>
<dbReference type="EMBL" id="JAVDQD010000004">
    <property type="protein sequence ID" value="MDR6240362.1"/>
    <property type="molecule type" value="Genomic_DNA"/>
</dbReference>
<reference evidence="2" key="1">
    <citation type="submission" date="2023-07" db="EMBL/GenBank/DDBJ databases">
        <title>Genomic Encyclopedia of Type Strains, Phase IV (KMG-IV): sequencing the most valuable type-strain genomes for metagenomic binning, comparative biology and taxonomic classification.</title>
        <authorList>
            <person name="Goeker M."/>
        </authorList>
    </citation>
    <scope>NUCLEOTIDE SEQUENCE</scope>
    <source>
        <strain evidence="2">DSM 26174</strain>
    </source>
</reference>
<gene>
    <name evidence="2" type="ORF">HNQ88_003428</name>
</gene>
<evidence type="ECO:0008006" key="4">
    <source>
        <dbReference type="Google" id="ProtNLM"/>
    </source>
</evidence>
<dbReference type="RefSeq" id="WP_309940268.1">
    <property type="nucleotide sequence ID" value="NZ_AP025305.1"/>
</dbReference>
<feature type="chain" id="PRO_5042227085" description="Lipoprotein" evidence="1">
    <location>
        <begin position="20"/>
        <end position="48"/>
    </location>
</feature>
<accession>A0AAE3XNU9</accession>
<protein>
    <recommendedName>
        <fullName evidence="4">Lipoprotein</fullName>
    </recommendedName>
</protein>
<comment type="caution">
    <text evidence="2">The sequence shown here is derived from an EMBL/GenBank/DDBJ whole genome shotgun (WGS) entry which is preliminary data.</text>
</comment>
<feature type="signal peptide" evidence="1">
    <location>
        <begin position="1"/>
        <end position="19"/>
    </location>
</feature>
<proteinExistence type="predicted"/>
<evidence type="ECO:0000313" key="2">
    <source>
        <dbReference type="EMBL" id="MDR6240362.1"/>
    </source>
</evidence>
<keyword evidence="1" id="KW-0732">Signal</keyword>
<keyword evidence="3" id="KW-1185">Reference proteome</keyword>